<comment type="subcellular location">
    <subcellularLocation>
        <location evidence="1">Nucleus</location>
    </subcellularLocation>
</comment>
<evidence type="ECO:0000256" key="3">
    <source>
        <dbReference type="SAM" id="MobiDB-lite"/>
    </source>
</evidence>
<dbReference type="Gene3D" id="1.10.20.10">
    <property type="entry name" value="Histone, subunit A"/>
    <property type="match status" value="1"/>
</dbReference>
<dbReference type="InterPro" id="IPR050568">
    <property type="entry name" value="Transcr_DNA_Rep_Reg"/>
</dbReference>
<dbReference type="AlphaFoldDB" id="A0A3L6R8H1"/>
<organism evidence="4 5">
    <name type="scientific">Panicum miliaceum</name>
    <name type="common">Proso millet</name>
    <name type="synonym">Broomcorn millet</name>
    <dbReference type="NCBI Taxonomy" id="4540"/>
    <lineage>
        <taxon>Eukaryota</taxon>
        <taxon>Viridiplantae</taxon>
        <taxon>Streptophyta</taxon>
        <taxon>Embryophyta</taxon>
        <taxon>Tracheophyta</taxon>
        <taxon>Spermatophyta</taxon>
        <taxon>Magnoliopsida</taxon>
        <taxon>Liliopsida</taxon>
        <taxon>Poales</taxon>
        <taxon>Poaceae</taxon>
        <taxon>PACMAD clade</taxon>
        <taxon>Panicoideae</taxon>
        <taxon>Panicodae</taxon>
        <taxon>Paniceae</taxon>
        <taxon>Panicinae</taxon>
        <taxon>Panicum</taxon>
        <taxon>Panicum sect. Panicum</taxon>
    </lineage>
</organism>
<keyword evidence="5" id="KW-1185">Reference proteome</keyword>
<evidence type="ECO:0000313" key="5">
    <source>
        <dbReference type="Proteomes" id="UP000275267"/>
    </source>
</evidence>
<feature type="compositionally biased region" description="Basic and acidic residues" evidence="3">
    <location>
        <begin position="1"/>
        <end position="16"/>
    </location>
</feature>
<dbReference type="GO" id="GO:0005634">
    <property type="term" value="C:nucleus"/>
    <property type="evidence" value="ECO:0007669"/>
    <property type="project" value="UniProtKB-SubCell"/>
</dbReference>
<comment type="caution">
    <text evidence="4">The sequence shown here is derived from an EMBL/GenBank/DDBJ whole genome shotgun (WGS) entry which is preliminary data.</text>
</comment>
<dbReference type="PANTHER" id="PTHR10252">
    <property type="entry name" value="HISTONE-LIKE TRANSCRIPTION FACTOR CCAAT-RELATED"/>
    <property type="match status" value="1"/>
</dbReference>
<evidence type="ECO:0000313" key="4">
    <source>
        <dbReference type="EMBL" id="RLM98797.1"/>
    </source>
</evidence>
<evidence type="ECO:0000256" key="1">
    <source>
        <dbReference type="ARBA" id="ARBA00004123"/>
    </source>
</evidence>
<dbReference type="Proteomes" id="UP000275267">
    <property type="component" value="Unassembled WGS sequence"/>
</dbReference>
<dbReference type="SUPFAM" id="SSF47113">
    <property type="entry name" value="Histone-fold"/>
    <property type="match status" value="1"/>
</dbReference>
<name>A0A3L6R8H1_PANMI</name>
<accession>A0A3L6R8H1</accession>
<dbReference type="EMBL" id="PQIB02000009">
    <property type="protein sequence ID" value="RLM98797.1"/>
    <property type="molecule type" value="Genomic_DNA"/>
</dbReference>
<protein>
    <submittedName>
        <fullName evidence="4">Uncharacterized protein</fullName>
    </submittedName>
</protein>
<dbReference type="STRING" id="4540.A0A3L6R8H1"/>
<keyword evidence="2" id="KW-0539">Nucleus</keyword>
<dbReference type="PANTHER" id="PTHR10252:SF41">
    <property type="entry name" value="HAP5 SUBUNIT OF HAP COMPLEX"/>
    <property type="match status" value="1"/>
</dbReference>
<feature type="region of interest" description="Disordered" evidence="3">
    <location>
        <begin position="110"/>
        <end position="129"/>
    </location>
</feature>
<gene>
    <name evidence="4" type="ORF">C2845_PM06G01790</name>
</gene>
<sequence length="129" mass="13366">MDRSCTGGDGERDHHKAGVSARTGPHGLPLARIKKIMKRSVGETADGGARIISGEAPVVFSKARAPALCLGGQAGGQGSDRAKKDIATVVQNTDLFNFLVDVIMADAGVAASTRRPTSTTTMARQSMDS</sequence>
<proteinExistence type="predicted"/>
<reference evidence="5" key="1">
    <citation type="journal article" date="2019" name="Nat. Commun.">
        <title>The genome of broomcorn millet.</title>
        <authorList>
            <person name="Zou C."/>
            <person name="Miki D."/>
            <person name="Li D."/>
            <person name="Tang Q."/>
            <person name="Xiao L."/>
            <person name="Rajput S."/>
            <person name="Deng P."/>
            <person name="Jia W."/>
            <person name="Huang R."/>
            <person name="Zhang M."/>
            <person name="Sun Y."/>
            <person name="Hu J."/>
            <person name="Fu X."/>
            <person name="Schnable P.S."/>
            <person name="Li F."/>
            <person name="Zhang H."/>
            <person name="Feng B."/>
            <person name="Zhu X."/>
            <person name="Liu R."/>
            <person name="Schnable J.C."/>
            <person name="Zhu J.-K."/>
            <person name="Zhang H."/>
        </authorList>
    </citation>
    <scope>NUCLEOTIDE SEQUENCE [LARGE SCALE GENOMIC DNA]</scope>
</reference>
<dbReference type="GO" id="GO:0000978">
    <property type="term" value="F:RNA polymerase II cis-regulatory region sequence-specific DNA binding"/>
    <property type="evidence" value="ECO:0007669"/>
    <property type="project" value="TreeGrafter"/>
</dbReference>
<feature type="region of interest" description="Disordered" evidence="3">
    <location>
        <begin position="1"/>
        <end position="26"/>
    </location>
</feature>
<dbReference type="GO" id="GO:0046982">
    <property type="term" value="F:protein heterodimerization activity"/>
    <property type="evidence" value="ECO:0007669"/>
    <property type="project" value="InterPro"/>
</dbReference>
<dbReference type="GO" id="GO:0000981">
    <property type="term" value="F:DNA-binding transcription factor activity, RNA polymerase II-specific"/>
    <property type="evidence" value="ECO:0007669"/>
    <property type="project" value="TreeGrafter"/>
</dbReference>
<evidence type="ECO:0000256" key="2">
    <source>
        <dbReference type="ARBA" id="ARBA00023242"/>
    </source>
</evidence>
<dbReference type="InterPro" id="IPR009072">
    <property type="entry name" value="Histone-fold"/>
</dbReference>
<dbReference type="OrthoDB" id="1272441at2759"/>